<proteinExistence type="predicted"/>
<evidence type="ECO:0000313" key="3">
    <source>
        <dbReference type="Proteomes" id="UP000587760"/>
    </source>
</evidence>
<dbReference type="AlphaFoldDB" id="A0A841RE62"/>
<feature type="transmembrane region" description="Helical" evidence="1">
    <location>
        <begin position="45"/>
        <end position="62"/>
    </location>
</feature>
<evidence type="ECO:0000313" key="2">
    <source>
        <dbReference type="EMBL" id="MBB6481129.1"/>
    </source>
</evidence>
<feature type="transmembrane region" description="Helical" evidence="1">
    <location>
        <begin position="20"/>
        <end position="39"/>
    </location>
</feature>
<reference evidence="2 3" key="1">
    <citation type="submission" date="2020-08" db="EMBL/GenBank/DDBJ databases">
        <title>Genomic Encyclopedia of Type Strains, Phase IV (KMG-IV): sequencing the most valuable type-strain genomes for metagenomic binning, comparative biology and taxonomic classification.</title>
        <authorList>
            <person name="Goeker M."/>
        </authorList>
    </citation>
    <scope>NUCLEOTIDE SEQUENCE [LARGE SCALE GENOMIC DNA]</scope>
    <source>
        <strain evidence="2 3">DSM 2461</strain>
    </source>
</reference>
<dbReference type="RefSeq" id="WP_184747373.1">
    <property type="nucleotide sequence ID" value="NZ_JACHGJ010000005.1"/>
</dbReference>
<comment type="caution">
    <text evidence="2">The sequence shown here is derived from an EMBL/GenBank/DDBJ whole genome shotgun (WGS) entry which is preliminary data.</text>
</comment>
<evidence type="ECO:0000256" key="1">
    <source>
        <dbReference type="SAM" id="Phobius"/>
    </source>
</evidence>
<dbReference type="EMBL" id="JACHGJ010000005">
    <property type="protein sequence ID" value="MBB6481129.1"/>
    <property type="molecule type" value="Genomic_DNA"/>
</dbReference>
<name>A0A841RE62_9SPIO</name>
<sequence length="174" mass="19962">MSFFNLKLIHKSDDKIILTVPLYTRIIMGLFTIAVAYTFVLDPGFSLLPAFFLFVLLATTLYKESWVFDKKERKVIYGFGLLILYKKTVVPFHSIEEFKLEGFVKGSMSARPNKGEENPLSKKPKLRSEFWKLSLNNSIYGELTINTVKGKQKEILLENSRQIASLCGVKLIEE</sequence>
<keyword evidence="3" id="KW-1185">Reference proteome</keyword>
<keyword evidence="1" id="KW-0812">Transmembrane</keyword>
<gene>
    <name evidence="2" type="ORF">HNR50_002802</name>
</gene>
<protein>
    <recommendedName>
        <fullName evidence="4">DUF304 domain-containing protein</fullName>
    </recommendedName>
</protein>
<dbReference type="Proteomes" id="UP000587760">
    <property type="component" value="Unassembled WGS sequence"/>
</dbReference>
<organism evidence="2 3">
    <name type="scientific">Spirochaeta isovalerica</name>
    <dbReference type="NCBI Taxonomy" id="150"/>
    <lineage>
        <taxon>Bacteria</taxon>
        <taxon>Pseudomonadati</taxon>
        <taxon>Spirochaetota</taxon>
        <taxon>Spirochaetia</taxon>
        <taxon>Spirochaetales</taxon>
        <taxon>Spirochaetaceae</taxon>
        <taxon>Spirochaeta</taxon>
    </lineage>
</organism>
<keyword evidence="1" id="KW-1133">Transmembrane helix</keyword>
<keyword evidence="1" id="KW-0472">Membrane</keyword>
<evidence type="ECO:0008006" key="4">
    <source>
        <dbReference type="Google" id="ProtNLM"/>
    </source>
</evidence>
<accession>A0A841RE62</accession>